<dbReference type="PANTHER" id="PTHR34138">
    <property type="entry name" value="CELL SHAPE-DETERMINING PROTEIN MREC"/>
    <property type="match status" value="1"/>
</dbReference>
<dbReference type="Proteomes" id="UP000777265">
    <property type="component" value="Unassembled WGS sequence"/>
</dbReference>
<gene>
    <name evidence="7" type="primary">mreC</name>
    <name evidence="7" type="ORF">GXY80_06575</name>
</gene>
<dbReference type="AlphaFoldDB" id="A0A971S108"/>
<dbReference type="InterPro" id="IPR042175">
    <property type="entry name" value="Cell/Rod_MreC_2"/>
</dbReference>
<protein>
    <recommendedName>
        <fullName evidence="2">Cell shape-determining protein MreC</fullName>
    </recommendedName>
    <alternativeName>
        <fullName evidence="4">Cell shape protein MreC</fullName>
    </alternativeName>
</protein>
<reference evidence="7" key="2">
    <citation type="submission" date="2020-01" db="EMBL/GenBank/DDBJ databases">
        <authorList>
            <person name="Campanaro S."/>
        </authorList>
    </citation>
    <scope>NUCLEOTIDE SEQUENCE</scope>
    <source>
        <strain evidence="7">AS06rmzACSIP_7</strain>
    </source>
</reference>
<evidence type="ECO:0000259" key="6">
    <source>
        <dbReference type="Pfam" id="PF04085"/>
    </source>
</evidence>
<dbReference type="InterPro" id="IPR007221">
    <property type="entry name" value="MreC"/>
</dbReference>
<dbReference type="GO" id="GO:0008360">
    <property type="term" value="P:regulation of cell shape"/>
    <property type="evidence" value="ECO:0007669"/>
    <property type="project" value="UniProtKB-KW"/>
</dbReference>
<comment type="caution">
    <text evidence="7">The sequence shown here is derived from an EMBL/GenBank/DDBJ whole genome shotgun (WGS) entry which is preliminary data.</text>
</comment>
<evidence type="ECO:0000313" key="8">
    <source>
        <dbReference type="Proteomes" id="UP000777265"/>
    </source>
</evidence>
<reference evidence="7" key="1">
    <citation type="journal article" date="2020" name="Biotechnol. Biofuels">
        <title>New insights from the biogas microbiome by comprehensive genome-resolved metagenomics of nearly 1600 species originating from multiple anaerobic digesters.</title>
        <authorList>
            <person name="Campanaro S."/>
            <person name="Treu L."/>
            <person name="Rodriguez-R L.M."/>
            <person name="Kovalovszki A."/>
            <person name="Ziels R.M."/>
            <person name="Maus I."/>
            <person name="Zhu X."/>
            <person name="Kougias P.G."/>
            <person name="Basile A."/>
            <person name="Luo G."/>
            <person name="Schluter A."/>
            <person name="Konstantinidis K.T."/>
            <person name="Angelidaki I."/>
        </authorList>
    </citation>
    <scope>NUCLEOTIDE SEQUENCE</scope>
    <source>
        <strain evidence="7">AS06rmzACSIP_7</strain>
    </source>
</reference>
<evidence type="ECO:0000256" key="5">
    <source>
        <dbReference type="SAM" id="Coils"/>
    </source>
</evidence>
<dbReference type="PANTHER" id="PTHR34138:SF1">
    <property type="entry name" value="CELL SHAPE-DETERMINING PROTEIN MREC"/>
    <property type="match status" value="1"/>
</dbReference>
<organism evidence="7 8">
    <name type="scientific">Syntrophorhabdus aromaticivorans</name>
    <dbReference type="NCBI Taxonomy" id="328301"/>
    <lineage>
        <taxon>Bacteria</taxon>
        <taxon>Pseudomonadati</taxon>
        <taxon>Thermodesulfobacteriota</taxon>
        <taxon>Syntrophorhabdia</taxon>
        <taxon>Syntrophorhabdales</taxon>
        <taxon>Syntrophorhabdaceae</taxon>
        <taxon>Syntrophorhabdus</taxon>
    </lineage>
</organism>
<evidence type="ECO:0000313" key="7">
    <source>
        <dbReference type="EMBL" id="NLW35134.1"/>
    </source>
</evidence>
<keyword evidence="5" id="KW-0175">Coiled coil</keyword>
<dbReference type="PIRSF" id="PIRSF038471">
    <property type="entry name" value="MreC"/>
    <property type="match status" value="1"/>
</dbReference>
<evidence type="ECO:0000256" key="3">
    <source>
        <dbReference type="ARBA" id="ARBA00022960"/>
    </source>
</evidence>
<dbReference type="Gene3D" id="2.40.10.350">
    <property type="entry name" value="Rod shape-determining protein MreC, domain 2"/>
    <property type="match status" value="1"/>
</dbReference>
<sequence>MAKTGLGEISGPLLRVAGKPADGIRYVFQNYVNLVGTKRENADLQKKLDALLLEHQRLSDLEQENKRLKAILNLMEQRPKTMVAARVVGEDVKNWFRCLIVDKGRTSGLAPKMPVITPKGLVGQVVECDRWVTKVMVISDTNSSVDVYVEGRNSRGILEGTGQNPLKLKYIRKNDEIEVGDKLITSGMDGIYPKGLATGIVTTINRNKPGIFAEVEVIPFNNFTRLEEVLIVKK</sequence>
<dbReference type="InterPro" id="IPR042177">
    <property type="entry name" value="Cell/Rod_1"/>
</dbReference>
<dbReference type="Gene3D" id="2.40.10.340">
    <property type="entry name" value="Rod shape-determining protein MreC, domain 1"/>
    <property type="match status" value="1"/>
</dbReference>
<accession>A0A971S108</accession>
<proteinExistence type="inferred from homology"/>
<feature type="domain" description="Rod shape-determining protein MreC beta-barrel core" evidence="6">
    <location>
        <begin position="87"/>
        <end position="233"/>
    </location>
</feature>
<comment type="similarity">
    <text evidence="1">Belongs to the MreC family.</text>
</comment>
<dbReference type="InterPro" id="IPR055342">
    <property type="entry name" value="MreC_beta-barrel_core"/>
</dbReference>
<keyword evidence="3" id="KW-0133">Cell shape</keyword>
<evidence type="ECO:0000256" key="1">
    <source>
        <dbReference type="ARBA" id="ARBA00009369"/>
    </source>
</evidence>
<name>A0A971S108_9BACT</name>
<dbReference type="NCBIfam" id="TIGR00219">
    <property type="entry name" value="mreC"/>
    <property type="match status" value="1"/>
</dbReference>
<dbReference type="EMBL" id="JAAYEE010000107">
    <property type="protein sequence ID" value="NLW35134.1"/>
    <property type="molecule type" value="Genomic_DNA"/>
</dbReference>
<feature type="coiled-coil region" evidence="5">
    <location>
        <begin position="34"/>
        <end position="78"/>
    </location>
</feature>
<evidence type="ECO:0000256" key="4">
    <source>
        <dbReference type="ARBA" id="ARBA00032089"/>
    </source>
</evidence>
<dbReference type="GO" id="GO:0005886">
    <property type="term" value="C:plasma membrane"/>
    <property type="evidence" value="ECO:0007669"/>
    <property type="project" value="TreeGrafter"/>
</dbReference>
<dbReference type="Pfam" id="PF04085">
    <property type="entry name" value="MreC"/>
    <property type="match status" value="1"/>
</dbReference>
<evidence type="ECO:0000256" key="2">
    <source>
        <dbReference type="ARBA" id="ARBA00013855"/>
    </source>
</evidence>